<evidence type="ECO:0000256" key="4">
    <source>
        <dbReference type="ARBA" id="ARBA00023136"/>
    </source>
</evidence>
<feature type="transmembrane region" description="Helical" evidence="5">
    <location>
        <begin position="262"/>
        <end position="283"/>
    </location>
</feature>
<evidence type="ECO:0000259" key="6">
    <source>
        <dbReference type="Pfam" id="PF01490"/>
    </source>
</evidence>
<dbReference type="Proteomes" id="UP000266643">
    <property type="component" value="Unassembled WGS sequence"/>
</dbReference>
<evidence type="ECO:0000313" key="7">
    <source>
        <dbReference type="EMBL" id="RHY78878.1"/>
    </source>
</evidence>
<feature type="transmembrane region" description="Helical" evidence="5">
    <location>
        <begin position="427"/>
        <end position="449"/>
    </location>
</feature>
<comment type="caution">
    <text evidence="7">The sequence shown here is derived from an EMBL/GenBank/DDBJ whole genome shotgun (WGS) entry which is preliminary data.</text>
</comment>
<accession>A0A397EEX4</accession>
<comment type="subcellular location">
    <subcellularLocation>
        <location evidence="1">Membrane</location>
        <topology evidence="1">Multi-pass membrane protein</topology>
    </subcellularLocation>
</comment>
<evidence type="ECO:0000313" key="8">
    <source>
        <dbReference type="Proteomes" id="UP000266643"/>
    </source>
</evidence>
<dbReference type="EMBL" id="QUTD01000808">
    <property type="protein sequence ID" value="RHY78878.1"/>
    <property type="molecule type" value="Genomic_DNA"/>
</dbReference>
<evidence type="ECO:0000256" key="5">
    <source>
        <dbReference type="SAM" id="Phobius"/>
    </source>
</evidence>
<name>A0A397EEX4_APHAT</name>
<feature type="domain" description="Amino acid transporter transmembrane" evidence="6">
    <location>
        <begin position="52"/>
        <end position="480"/>
    </location>
</feature>
<reference evidence="7 8" key="1">
    <citation type="submission" date="2018-08" db="EMBL/GenBank/DDBJ databases">
        <title>Aphanomyces genome sequencing and annotation.</title>
        <authorList>
            <person name="Minardi D."/>
            <person name="Oidtmann B."/>
            <person name="Van Der Giezen M."/>
            <person name="Studholme D.J."/>
        </authorList>
    </citation>
    <scope>NUCLEOTIDE SEQUENCE [LARGE SCALE GENOMIC DNA]</scope>
    <source>
        <strain evidence="7 8">D2</strain>
    </source>
</reference>
<dbReference type="InterPro" id="IPR013057">
    <property type="entry name" value="AA_transpt_TM"/>
</dbReference>
<dbReference type="GO" id="GO:0005774">
    <property type="term" value="C:vacuolar membrane"/>
    <property type="evidence" value="ECO:0007669"/>
    <property type="project" value="TreeGrafter"/>
</dbReference>
<sequence>MIPPNPWSLPPPARLGAHFQLGAEIHFRILPLPVVTAAIMSTSFLTVEDLKLSFSLFCCVYGIGTLSMPGNYAKVGYGWATAALVFMAAVNIYGTLCISKVLLVAPKSVRTYSDLGEFCLGPVGRWLVLITHMLTCILVPIAFLVLGGIICTIMFPDSYEAETWIILMGLSLLPVCLIPTLKEGAFAAAAGALGTIIADFVALYLLVDNMSPIPAGVSTPSPDVNFDQIASVFGSLALAYGAGIVIPSLQREHSQPERMPRVIFFTLGMISVLFMAVAISGVSVVGCQIPGNLLFSIAGAPTKLGFTANRGGVILANLFMQLHVTIAFGIIINPAFYILERLLLGLHRHLDTIQEIEGGDFQANDTPNAEDKTIETSLNKHDSDEHDLDSKTYRQPGVYPKVAALRTVVVSGTVAVACLWKDRLLDLVDFTGASCIAMCCMILPMVFYLKHFGNKVGKLEKVWAVFAIAMSLFLGGYETYQKGKPLFNPPAATTGPVAWDAVKFNFCPPGSSYTRMVYTNLSYHENFNSPSSL</sequence>
<feature type="transmembrane region" description="Helical" evidence="5">
    <location>
        <begin position="54"/>
        <end position="73"/>
    </location>
</feature>
<feature type="transmembrane region" description="Helical" evidence="5">
    <location>
        <begin position="403"/>
        <end position="420"/>
    </location>
</feature>
<feature type="transmembrane region" description="Helical" evidence="5">
    <location>
        <begin position="25"/>
        <end position="47"/>
    </location>
</feature>
<protein>
    <recommendedName>
        <fullName evidence="6">Amino acid transporter transmembrane domain-containing protein</fullName>
    </recommendedName>
</protein>
<evidence type="ECO:0000256" key="3">
    <source>
        <dbReference type="ARBA" id="ARBA00022989"/>
    </source>
</evidence>
<dbReference type="AlphaFoldDB" id="A0A397EEX4"/>
<organism evidence="7 8">
    <name type="scientific">Aphanomyces astaci</name>
    <name type="common">Crayfish plague agent</name>
    <dbReference type="NCBI Taxonomy" id="112090"/>
    <lineage>
        <taxon>Eukaryota</taxon>
        <taxon>Sar</taxon>
        <taxon>Stramenopiles</taxon>
        <taxon>Oomycota</taxon>
        <taxon>Saprolegniomycetes</taxon>
        <taxon>Saprolegniales</taxon>
        <taxon>Verrucalvaceae</taxon>
        <taxon>Aphanomyces</taxon>
    </lineage>
</organism>
<feature type="transmembrane region" description="Helical" evidence="5">
    <location>
        <begin position="161"/>
        <end position="178"/>
    </location>
</feature>
<keyword evidence="3 5" id="KW-1133">Transmembrane helix</keyword>
<dbReference type="GO" id="GO:0015179">
    <property type="term" value="F:L-amino acid transmembrane transporter activity"/>
    <property type="evidence" value="ECO:0007669"/>
    <property type="project" value="TreeGrafter"/>
</dbReference>
<feature type="transmembrane region" description="Helical" evidence="5">
    <location>
        <begin position="185"/>
        <end position="207"/>
    </location>
</feature>
<dbReference type="VEuPathDB" id="FungiDB:H257_05248"/>
<dbReference type="PANTHER" id="PTHR22950:SF349">
    <property type="entry name" value="AMINO ACID TRANSPORTER TRANSMEMBRANE DOMAIN-CONTAINING PROTEIN"/>
    <property type="match status" value="1"/>
</dbReference>
<dbReference type="Pfam" id="PF01490">
    <property type="entry name" value="Aa_trans"/>
    <property type="match status" value="1"/>
</dbReference>
<evidence type="ECO:0000256" key="1">
    <source>
        <dbReference type="ARBA" id="ARBA00004141"/>
    </source>
</evidence>
<dbReference type="PANTHER" id="PTHR22950">
    <property type="entry name" value="AMINO ACID TRANSPORTER"/>
    <property type="match status" value="1"/>
</dbReference>
<keyword evidence="4 5" id="KW-0472">Membrane</keyword>
<feature type="transmembrane region" description="Helical" evidence="5">
    <location>
        <begin position="79"/>
        <end position="105"/>
    </location>
</feature>
<gene>
    <name evidence="7" type="ORF">DYB30_012150</name>
</gene>
<feature type="transmembrane region" description="Helical" evidence="5">
    <location>
        <begin position="229"/>
        <end position="250"/>
    </location>
</feature>
<proteinExistence type="predicted"/>
<evidence type="ECO:0000256" key="2">
    <source>
        <dbReference type="ARBA" id="ARBA00022692"/>
    </source>
</evidence>
<feature type="transmembrane region" description="Helical" evidence="5">
    <location>
        <begin position="126"/>
        <end position="155"/>
    </location>
</feature>
<feature type="transmembrane region" description="Helical" evidence="5">
    <location>
        <begin position="318"/>
        <end position="339"/>
    </location>
</feature>
<keyword evidence="2 5" id="KW-0812">Transmembrane</keyword>
<feature type="transmembrane region" description="Helical" evidence="5">
    <location>
        <begin position="461"/>
        <end position="480"/>
    </location>
</feature>